<dbReference type="RefSeq" id="WP_279298093.1">
    <property type="nucleotide sequence ID" value="NZ_JAOTIF010000014.1"/>
</dbReference>
<dbReference type="GO" id="GO:0005615">
    <property type="term" value="C:extracellular space"/>
    <property type="evidence" value="ECO:0007669"/>
    <property type="project" value="TreeGrafter"/>
</dbReference>
<dbReference type="Proteomes" id="UP001155483">
    <property type="component" value="Unassembled WGS sequence"/>
</dbReference>
<dbReference type="PANTHER" id="PTHR10900">
    <property type="entry name" value="PERIOSTIN-RELATED"/>
    <property type="match status" value="1"/>
</dbReference>
<dbReference type="PANTHER" id="PTHR10900:SF77">
    <property type="entry name" value="FI19380P1"/>
    <property type="match status" value="1"/>
</dbReference>
<evidence type="ECO:0000259" key="1">
    <source>
        <dbReference type="PROSITE" id="PS50213"/>
    </source>
</evidence>
<keyword evidence="3" id="KW-1185">Reference proteome</keyword>
<feature type="domain" description="FAS1" evidence="1">
    <location>
        <begin position="38"/>
        <end position="160"/>
    </location>
</feature>
<comment type="caution">
    <text evidence="2">The sequence shown here is derived from an EMBL/GenBank/DDBJ whole genome shotgun (WGS) entry which is preliminary data.</text>
</comment>
<dbReference type="SMART" id="SM00554">
    <property type="entry name" value="FAS1"/>
    <property type="match status" value="2"/>
</dbReference>
<dbReference type="EMBL" id="JAOTIF010000014">
    <property type="protein sequence ID" value="MCU7550654.1"/>
    <property type="molecule type" value="Genomic_DNA"/>
</dbReference>
<accession>A0A9X2XWF1</accession>
<dbReference type="InterPro" id="IPR050904">
    <property type="entry name" value="Adhesion/Biosynth-related"/>
</dbReference>
<reference evidence="2" key="2">
    <citation type="submission" date="2023-04" db="EMBL/GenBank/DDBJ databases">
        <title>Paracnuella aquatica gen. nov., sp. nov., a member of the family Chitinophagaceae isolated from a hot spring.</title>
        <authorList>
            <person name="Wang C."/>
        </authorList>
    </citation>
    <scope>NUCLEOTIDE SEQUENCE</scope>
    <source>
        <strain evidence="2">LB-8</strain>
    </source>
</reference>
<reference evidence="2" key="1">
    <citation type="submission" date="2022-09" db="EMBL/GenBank/DDBJ databases">
        <authorList>
            <person name="Yuan C."/>
            <person name="Ke Z."/>
        </authorList>
    </citation>
    <scope>NUCLEOTIDE SEQUENCE</scope>
    <source>
        <strain evidence="2">LB-8</strain>
    </source>
</reference>
<dbReference type="InterPro" id="IPR036378">
    <property type="entry name" value="FAS1_dom_sf"/>
</dbReference>
<dbReference type="InterPro" id="IPR000782">
    <property type="entry name" value="FAS1_domain"/>
</dbReference>
<dbReference type="Pfam" id="PF02469">
    <property type="entry name" value="Fasciclin"/>
    <property type="match status" value="2"/>
</dbReference>
<proteinExistence type="predicted"/>
<protein>
    <submittedName>
        <fullName evidence="2">Fasciclin domain-containing protein</fullName>
    </submittedName>
</protein>
<gene>
    <name evidence="2" type="ORF">OCK74_16160</name>
</gene>
<dbReference type="SUPFAM" id="SSF82153">
    <property type="entry name" value="FAS1 domain"/>
    <property type="match status" value="2"/>
</dbReference>
<evidence type="ECO:0000313" key="3">
    <source>
        <dbReference type="Proteomes" id="UP001155483"/>
    </source>
</evidence>
<dbReference type="PROSITE" id="PS51257">
    <property type="entry name" value="PROKAR_LIPOPROTEIN"/>
    <property type="match status" value="1"/>
</dbReference>
<organism evidence="2 3">
    <name type="scientific">Paraflavisolibacter caeni</name>
    <dbReference type="NCBI Taxonomy" id="2982496"/>
    <lineage>
        <taxon>Bacteria</taxon>
        <taxon>Pseudomonadati</taxon>
        <taxon>Bacteroidota</taxon>
        <taxon>Chitinophagia</taxon>
        <taxon>Chitinophagales</taxon>
        <taxon>Chitinophagaceae</taxon>
        <taxon>Paraflavisolibacter</taxon>
    </lineage>
</organism>
<name>A0A9X2XWF1_9BACT</name>
<dbReference type="AlphaFoldDB" id="A0A9X2XWF1"/>
<dbReference type="PROSITE" id="PS50213">
    <property type="entry name" value="FAS1"/>
    <property type="match status" value="1"/>
</dbReference>
<dbReference type="Gene3D" id="2.30.180.10">
    <property type="entry name" value="FAS1 domain"/>
    <property type="match status" value="1"/>
</dbReference>
<sequence>MRIKINQLLFLVCLFGSIILTGCQKWEDHNDVTDQELKQDLFVQIKGNTNLSKFAELITKSGYDKVLASSRTFTVFAPTNAALASLDAAIIADSAKLSAFVGNHITTQTYFTTGATTQLRLKMLNGKYQNMLNKSIDVATIVEADKYAKNGVVQVIDKMLPVLNNGWEVIQTDASIPALQKNYMLSLFQKMFDPTNAVQIGINQTTGEPIYQPGTDSVTINKFWRSVYDLKDESKQFTLFVLTDAAWTSELNKFKPFCTTLTNNADSTTNFASWAVVKDLAIEGLYNATATTDTVLSKFNVKVPVDKAAIVQTIKTSNGVIYIMNKVDVQPRHKIQPITIEAENYRTTSVDKRGNTYFRDRLNPVTGKIFRDVNVYNHGTVLFNINYRVNEVYSGVKYKAYWVALNDFNGGTAFNQKLAFETPTANTFTLQKADGYTAVNANVYTEVLLGETTLPVYKPVLDVYLTAANSGAAAVNPIVCDYIRLEPQF</sequence>
<evidence type="ECO:0000313" key="2">
    <source>
        <dbReference type="EMBL" id="MCU7550654.1"/>
    </source>
</evidence>